<feature type="domain" description="FERM" evidence="3">
    <location>
        <begin position="126"/>
        <end position="267"/>
    </location>
</feature>
<evidence type="ECO:0000313" key="5">
    <source>
        <dbReference type="EMBL" id="PNJ43979.1"/>
    </source>
</evidence>
<dbReference type="EMBL" id="NDHI03003459">
    <property type="protein sequence ID" value="PNJ43979.1"/>
    <property type="molecule type" value="Genomic_DNA"/>
</dbReference>
<evidence type="ECO:0000259" key="3">
    <source>
        <dbReference type="PROSITE" id="PS50057"/>
    </source>
</evidence>
<dbReference type="GO" id="GO:0032456">
    <property type="term" value="P:endocytic recycling"/>
    <property type="evidence" value="ECO:0007669"/>
    <property type="project" value="TreeGrafter"/>
</dbReference>
<dbReference type="Gene3D" id="1.20.80.60">
    <property type="match status" value="1"/>
</dbReference>
<comment type="caution">
    <text evidence="5">The sequence shown here is derived from an EMBL/GenBank/DDBJ whole genome shotgun (WGS) entry which is preliminary data.</text>
</comment>
<feature type="domain" description="PX" evidence="4">
    <location>
        <begin position="1"/>
        <end position="118"/>
    </location>
</feature>
<dbReference type="InterPro" id="IPR048763">
    <property type="entry name" value="SNX17-31_FERM_F1"/>
</dbReference>
<dbReference type="InterPro" id="IPR000299">
    <property type="entry name" value="FERM_domain"/>
</dbReference>
<dbReference type="PANTHER" id="PTHR12431">
    <property type="entry name" value="SORTING NEXIN 17 AND 27"/>
    <property type="match status" value="1"/>
</dbReference>
<evidence type="ECO:0000256" key="1">
    <source>
        <dbReference type="ARBA" id="ARBA00022553"/>
    </source>
</evidence>
<dbReference type="Pfam" id="PF21271">
    <property type="entry name" value="SNX17-31_F2_FERM"/>
    <property type="match status" value="1"/>
</dbReference>
<dbReference type="PANTHER" id="PTHR12431:SF15">
    <property type="entry name" value="SORTING NEXIN-31"/>
    <property type="match status" value="1"/>
</dbReference>
<dbReference type="GO" id="GO:0005769">
    <property type="term" value="C:early endosome"/>
    <property type="evidence" value="ECO:0007669"/>
    <property type="project" value="TreeGrafter"/>
</dbReference>
<organism evidence="5">
    <name type="scientific">Pongo abelii</name>
    <name type="common">Sumatran orangutan</name>
    <name type="synonym">Pongo pygmaeus abelii</name>
    <dbReference type="NCBI Taxonomy" id="9601"/>
    <lineage>
        <taxon>Eukaryota</taxon>
        <taxon>Metazoa</taxon>
        <taxon>Chordata</taxon>
        <taxon>Craniata</taxon>
        <taxon>Vertebrata</taxon>
        <taxon>Euteleostomi</taxon>
        <taxon>Mammalia</taxon>
        <taxon>Eutheria</taxon>
        <taxon>Euarchontoglires</taxon>
        <taxon>Primates</taxon>
        <taxon>Haplorrhini</taxon>
        <taxon>Catarrhini</taxon>
        <taxon>Hominidae</taxon>
        <taxon>Pongo</taxon>
    </lineage>
</organism>
<dbReference type="PROSITE" id="PS50195">
    <property type="entry name" value="PX"/>
    <property type="match status" value="1"/>
</dbReference>
<dbReference type="PROSITE" id="PS50057">
    <property type="entry name" value="FERM_3"/>
    <property type="match status" value="1"/>
</dbReference>
<dbReference type="Gene3D" id="3.30.1520.10">
    <property type="entry name" value="Phox-like domain"/>
    <property type="match status" value="1"/>
</dbReference>
<dbReference type="GO" id="GO:0035091">
    <property type="term" value="F:phosphatidylinositol binding"/>
    <property type="evidence" value="ECO:0007669"/>
    <property type="project" value="InterPro"/>
</dbReference>
<dbReference type="Pfam" id="PF00787">
    <property type="entry name" value="PX"/>
    <property type="match status" value="1"/>
</dbReference>
<evidence type="ECO:0000259" key="4">
    <source>
        <dbReference type="PROSITE" id="PS50195"/>
    </source>
</evidence>
<dbReference type="CDD" id="cd16122">
    <property type="entry name" value="FERM_F1_SNX31"/>
    <property type="match status" value="1"/>
</dbReference>
<dbReference type="InterPro" id="IPR048767">
    <property type="entry name" value="SNX17-31_FERM_F2"/>
</dbReference>
<feature type="signal peptide" evidence="2">
    <location>
        <begin position="1"/>
        <end position="17"/>
    </location>
</feature>
<dbReference type="FunFam" id="1.20.80.60:FF:000001">
    <property type="entry name" value="Sorting nexin-17 isoform1"/>
    <property type="match status" value="1"/>
</dbReference>
<dbReference type="GO" id="GO:0006886">
    <property type="term" value="P:intracellular protein transport"/>
    <property type="evidence" value="ECO:0007669"/>
    <property type="project" value="TreeGrafter"/>
</dbReference>
<sequence>MLLLLLFFLKSTFGAQAGMQWGDLGLLQPLPPRFKGFSCLSLPSSPLHSSPLGLHQLRRVFGNCLPPFPPKYYLAMTTAMADERRDQLEQYLQNVTMDPNVLRSDVFTEFLKLAQLNTFNIATKKACLDIFLPNEQSIKIEIITSDTAERVLEVVSYKIGLCRELLGYFGLFLIRFGKEGKLSVVKKLADFELPYVSLGSSEVENCKVGLRKWYMDPSLDSMLMDCSVAVDLLYMQAIQDIEKGWAKPTEAQRQKLEAFQKEDNQTK</sequence>
<accession>A0A2J8UFE8</accession>
<dbReference type="InterPro" id="IPR036871">
    <property type="entry name" value="PX_dom_sf"/>
</dbReference>
<gene>
    <name evidence="5" type="ORF">CR201_G0028212</name>
</gene>
<name>A0A2J8UFE8_PONAB</name>
<dbReference type="Pfam" id="PF21273">
    <property type="entry name" value="SNX17-27-31_F1_FERM"/>
    <property type="match status" value="1"/>
</dbReference>
<protein>
    <submittedName>
        <fullName evidence="5">SNX31 isoform 5</fullName>
    </submittedName>
</protein>
<feature type="non-terminal residue" evidence="5">
    <location>
        <position position="267"/>
    </location>
</feature>
<proteinExistence type="predicted"/>
<dbReference type="SUPFAM" id="SSF64268">
    <property type="entry name" value="PX domain"/>
    <property type="match status" value="1"/>
</dbReference>
<keyword evidence="2" id="KW-0732">Signal</keyword>
<dbReference type="Gene3D" id="3.10.20.90">
    <property type="entry name" value="Phosphatidylinositol 3-kinase Catalytic Subunit, Chain A, domain 1"/>
    <property type="match status" value="1"/>
</dbReference>
<evidence type="ECO:0000256" key="2">
    <source>
        <dbReference type="SAM" id="SignalP"/>
    </source>
</evidence>
<dbReference type="InterPro" id="IPR001683">
    <property type="entry name" value="PX_dom"/>
</dbReference>
<keyword evidence="1" id="KW-0597">Phosphoprotein</keyword>
<dbReference type="FunFam" id="3.10.20.90:FF:000230">
    <property type="entry name" value="Sorting nexin 31"/>
    <property type="match status" value="1"/>
</dbReference>
<feature type="chain" id="PRO_5014390652" evidence="2">
    <location>
        <begin position="18"/>
        <end position="267"/>
    </location>
</feature>
<reference evidence="5" key="1">
    <citation type="submission" date="2017-12" db="EMBL/GenBank/DDBJ databases">
        <title>High-resolution comparative analysis of great ape genomes.</title>
        <authorList>
            <person name="Pollen A."/>
            <person name="Hastie A."/>
            <person name="Hormozdiari F."/>
            <person name="Dougherty M."/>
            <person name="Liu R."/>
            <person name="Chaisson M."/>
            <person name="Hoppe E."/>
            <person name="Hill C."/>
            <person name="Pang A."/>
            <person name="Hillier L."/>
            <person name="Baker C."/>
            <person name="Armstrong J."/>
            <person name="Shendure J."/>
            <person name="Paten B."/>
            <person name="Wilson R."/>
            <person name="Chao H."/>
            <person name="Schneider V."/>
            <person name="Ventura M."/>
            <person name="Kronenberg Z."/>
            <person name="Murali S."/>
            <person name="Gordon D."/>
            <person name="Cantsilieris S."/>
            <person name="Munson K."/>
            <person name="Nelson B."/>
            <person name="Raja A."/>
            <person name="Underwood J."/>
            <person name="Diekhans M."/>
            <person name="Fiddes I."/>
            <person name="Haussler D."/>
            <person name="Eichler E."/>
        </authorList>
    </citation>
    <scope>NUCLEOTIDE SEQUENCE [LARGE SCALE GENOMIC DNA]</scope>
    <source>
        <strain evidence="5">Susie</strain>
    </source>
</reference>
<dbReference type="AlphaFoldDB" id="A0A2J8UFE8"/>